<dbReference type="SUPFAM" id="SSF81301">
    <property type="entry name" value="Nucleotidyltransferase"/>
    <property type="match status" value="1"/>
</dbReference>
<dbReference type="InterPro" id="IPR043519">
    <property type="entry name" value="NT_sf"/>
</dbReference>
<sequence>MLNQDFKEFIQFLNDNHVRYLIVGGYAVAIHGHPRYTKDIDIWIEMSPENANNLLQALEQFGFSSLGLHLEDFLTPDQIIQLGYPPNRIDLLTTIDGVSFENCYPLRLEVIIDNIVVNFIDLENLRKNKEASGRLQDLADLENLN</sequence>
<dbReference type="AlphaFoldDB" id="A0A139X785"/>
<evidence type="ECO:0000313" key="3">
    <source>
        <dbReference type="Proteomes" id="UP000076925"/>
    </source>
</evidence>
<dbReference type="OrthoDB" id="5519456at2"/>
<dbReference type="RefSeq" id="WP_026134291.1">
    <property type="nucleotide sequence ID" value="NZ_KQ976354.1"/>
</dbReference>
<evidence type="ECO:0000313" key="2">
    <source>
        <dbReference type="EMBL" id="KYC40492.1"/>
    </source>
</evidence>
<name>A0A139X785_9CYAN</name>
<reference evidence="2 3" key="1">
    <citation type="journal article" date="2013" name="Genome Biol. Evol.">
        <title>Genomes of Stigonematalean cyanobacteria (subsection V) and the evolution of oxygenic photosynthesis from prokaryotes to plastids.</title>
        <authorList>
            <person name="Dagan T."/>
            <person name="Roettger M."/>
            <person name="Stucken K."/>
            <person name="Landan G."/>
            <person name="Koch R."/>
            <person name="Major P."/>
            <person name="Gould S.B."/>
            <person name="Goremykin V.V."/>
            <person name="Rippka R."/>
            <person name="Tandeau de Marsac N."/>
            <person name="Gugger M."/>
            <person name="Lockhart P.J."/>
            <person name="Allen J.F."/>
            <person name="Brune I."/>
            <person name="Maus I."/>
            <person name="Puhler A."/>
            <person name="Martin W.F."/>
        </authorList>
    </citation>
    <scope>NUCLEOTIDE SEQUENCE [LARGE SCALE GENOMIC DNA]</scope>
    <source>
        <strain evidence="2 3">PCC 7110</strain>
    </source>
</reference>
<feature type="domain" description="DUF6036" evidence="1">
    <location>
        <begin position="14"/>
        <end position="143"/>
    </location>
</feature>
<dbReference type="Proteomes" id="UP000076925">
    <property type="component" value="Unassembled WGS sequence"/>
</dbReference>
<dbReference type="InterPro" id="IPR045792">
    <property type="entry name" value="DUF6036"/>
</dbReference>
<organism evidence="2 3">
    <name type="scientific">Scytonema hofmannii PCC 7110</name>
    <dbReference type="NCBI Taxonomy" id="128403"/>
    <lineage>
        <taxon>Bacteria</taxon>
        <taxon>Bacillati</taxon>
        <taxon>Cyanobacteriota</taxon>
        <taxon>Cyanophyceae</taxon>
        <taxon>Nostocales</taxon>
        <taxon>Scytonemataceae</taxon>
        <taxon>Scytonema</taxon>
    </lineage>
</organism>
<dbReference type="Gene3D" id="3.30.460.40">
    <property type="match status" value="1"/>
</dbReference>
<evidence type="ECO:0000259" key="1">
    <source>
        <dbReference type="Pfam" id="PF19502"/>
    </source>
</evidence>
<proteinExistence type="predicted"/>
<accession>A0A139X785</accession>
<comment type="caution">
    <text evidence="2">The sequence shown here is derived from an EMBL/GenBank/DDBJ whole genome shotgun (WGS) entry which is preliminary data.</text>
</comment>
<keyword evidence="3" id="KW-1185">Reference proteome</keyword>
<dbReference type="EMBL" id="ANNX02000027">
    <property type="protein sequence ID" value="KYC40492.1"/>
    <property type="molecule type" value="Genomic_DNA"/>
</dbReference>
<dbReference type="Pfam" id="PF19502">
    <property type="entry name" value="DUF6036"/>
    <property type="match status" value="1"/>
</dbReference>
<gene>
    <name evidence="2" type="ORF">WA1_25555</name>
</gene>
<protein>
    <recommendedName>
        <fullName evidence="1">DUF6036 domain-containing protein</fullName>
    </recommendedName>
</protein>